<keyword evidence="3" id="KW-1185">Reference proteome</keyword>
<feature type="chain" id="PRO_5040485516" description="Secreted protein" evidence="1">
    <location>
        <begin position="30"/>
        <end position="118"/>
    </location>
</feature>
<proteinExistence type="predicted"/>
<reference evidence="2" key="1">
    <citation type="submission" date="2021-12" db="EMBL/GenBank/DDBJ databases">
        <authorList>
            <person name="Lee J.-H."/>
            <person name="Kim S.-B."/>
        </authorList>
    </citation>
    <scope>NUCLEOTIDE SEQUENCE</scope>
    <source>
        <strain evidence="2">NR30</strain>
    </source>
</reference>
<dbReference type="EMBL" id="JAJSBI010000020">
    <property type="protein sequence ID" value="MCD9878177.1"/>
    <property type="molecule type" value="Genomic_DNA"/>
</dbReference>
<keyword evidence="1" id="KW-0732">Signal</keyword>
<evidence type="ECO:0000313" key="3">
    <source>
        <dbReference type="Proteomes" id="UP001108029"/>
    </source>
</evidence>
<comment type="caution">
    <text evidence="2">The sequence shown here is derived from an EMBL/GenBank/DDBJ whole genome shotgun (WGS) entry which is preliminary data.</text>
</comment>
<evidence type="ECO:0000313" key="2">
    <source>
        <dbReference type="EMBL" id="MCD9878177.1"/>
    </source>
</evidence>
<feature type="signal peptide" evidence="1">
    <location>
        <begin position="1"/>
        <end position="29"/>
    </location>
</feature>
<name>A0A9Q3VUV6_9ACTN</name>
<dbReference type="Proteomes" id="UP001108029">
    <property type="component" value="Unassembled WGS sequence"/>
</dbReference>
<organism evidence="2 3">
    <name type="scientific">Streptomyces guryensis</name>
    <dbReference type="NCBI Taxonomy" id="2886947"/>
    <lineage>
        <taxon>Bacteria</taxon>
        <taxon>Bacillati</taxon>
        <taxon>Actinomycetota</taxon>
        <taxon>Actinomycetes</taxon>
        <taxon>Kitasatosporales</taxon>
        <taxon>Streptomycetaceae</taxon>
        <taxon>Streptomyces</taxon>
    </lineage>
</organism>
<dbReference type="AlphaFoldDB" id="A0A9Q3VUV6"/>
<evidence type="ECO:0000256" key="1">
    <source>
        <dbReference type="SAM" id="SignalP"/>
    </source>
</evidence>
<protein>
    <recommendedName>
        <fullName evidence="4">Secreted protein</fullName>
    </recommendedName>
</protein>
<evidence type="ECO:0008006" key="4">
    <source>
        <dbReference type="Google" id="ProtNLM"/>
    </source>
</evidence>
<dbReference type="RefSeq" id="WP_232652407.1">
    <property type="nucleotide sequence ID" value="NZ_JAJSBI010000020.1"/>
</dbReference>
<gene>
    <name evidence="2" type="ORF">LJ657_32095</name>
</gene>
<accession>A0A9Q3VUV6</accession>
<sequence>MAKRAARIASLSGALVTGLILAAAPAAYADSAGAYAGHDWNARASASVTSAVVVHVHALDKGTPDRIICWGELCEGKKKGGTYRCTSGGAQHNTWTPLDWGGRKVWVADECVDFGRVA</sequence>